<evidence type="ECO:0000256" key="1">
    <source>
        <dbReference type="SAM" id="Phobius"/>
    </source>
</evidence>
<feature type="transmembrane region" description="Helical" evidence="1">
    <location>
        <begin position="51"/>
        <end position="73"/>
    </location>
</feature>
<dbReference type="AlphaFoldDB" id="A0A7Y9E3E1"/>
<keyword evidence="1" id="KW-1133">Transmembrane helix</keyword>
<proteinExistence type="predicted"/>
<organism evidence="2 3">
    <name type="scientific">Nocardioides panaciterrulae</name>
    <dbReference type="NCBI Taxonomy" id="661492"/>
    <lineage>
        <taxon>Bacteria</taxon>
        <taxon>Bacillati</taxon>
        <taxon>Actinomycetota</taxon>
        <taxon>Actinomycetes</taxon>
        <taxon>Propionibacteriales</taxon>
        <taxon>Nocardioidaceae</taxon>
        <taxon>Nocardioides</taxon>
    </lineage>
</organism>
<evidence type="ECO:0000313" key="3">
    <source>
        <dbReference type="Proteomes" id="UP000535511"/>
    </source>
</evidence>
<feature type="transmembrane region" description="Helical" evidence="1">
    <location>
        <begin position="12"/>
        <end position="30"/>
    </location>
</feature>
<dbReference type="SUPFAM" id="SSF55961">
    <property type="entry name" value="Bet v1-like"/>
    <property type="match status" value="1"/>
</dbReference>
<name>A0A7Y9E3E1_9ACTN</name>
<gene>
    <name evidence="2" type="ORF">BJZ21_000269</name>
</gene>
<reference evidence="2 3" key="1">
    <citation type="submission" date="2020-07" db="EMBL/GenBank/DDBJ databases">
        <title>Sequencing the genomes of 1000 actinobacteria strains.</title>
        <authorList>
            <person name="Klenk H.-P."/>
        </authorList>
    </citation>
    <scope>NUCLEOTIDE SEQUENCE [LARGE SCALE GENOMIC DNA]</scope>
    <source>
        <strain evidence="2 3">DSM 21350</strain>
    </source>
</reference>
<sequence length="243" mass="26610">MSTPGPLSLARAFTVVSGGPLVLAAAALVAPVAAVRRWPDRARGAPARRTAWAVTAAALALPWVYAGLVRPWLQHWGSTPAERATRYPGDADRRPLSVATRAVRVDAPAEEVWRWLVQIGQDKAGFYSYDWLENLAGCRLHTATRVHPEWQDARVGDPLTLFPGVATRLAEVDPPRALVIEGWGAYLVQPDRDGSCRLVARSHVDREPRALAYYLGLELPHALMERRMLLGIKAHAEAAAARL</sequence>
<comment type="caution">
    <text evidence="2">The sequence shown here is derived from an EMBL/GenBank/DDBJ whole genome shotgun (WGS) entry which is preliminary data.</text>
</comment>
<dbReference type="EMBL" id="JACCBG010000001">
    <property type="protein sequence ID" value="NYD40186.1"/>
    <property type="molecule type" value="Genomic_DNA"/>
</dbReference>
<accession>A0A7Y9E3E1</accession>
<keyword evidence="1" id="KW-0812">Transmembrane</keyword>
<dbReference type="Proteomes" id="UP000535511">
    <property type="component" value="Unassembled WGS sequence"/>
</dbReference>
<keyword evidence="1" id="KW-0472">Membrane</keyword>
<protein>
    <recommendedName>
        <fullName evidence="4">SRPBCC family protein</fullName>
    </recommendedName>
</protein>
<dbReference type="RefSeq" id="WP_179662110.1">
    <property type="nucleotide sequence ID" value="NZ_JACCBG010000001.1"/>
</dbReference>
<evidence type="ECO:0008006" key="4">
    <source>
        <dbReference type="Google" id="ProtNLM"/>
    </source>
</evidence>
<keyword evidence="3" id="KW-1185">Reference proteome</keyword>
<evidence type="ECO:0000313" key="2">
    <source>
        <dbReference type="EMBL" id="NYD40186.1"/>
    </source>
</evidence>